<name>A0A949N9U7_9ACTN</name>
<dbReference type="PANTHER" id="PTHR33909:SF1">
    <property type="entry name" value="SEC TRANSLOCON ACCESSORY COMPLEX SUBUNIT YAJC"/>
    <property type="match status" value="1"/>
</dbReference>
<dbReference type="InterPro" id="IPR003849">
    <property type="entry name" value="Preprotein_translocase_YajC"/>
</dbReference>
<organism evidence="11 12">
    <name type="scientific">Streptomyces tardus</name>
    <dbReference type="NCBI Taxonomy" id="2780544"/>
    <lineage>
        <taxon>Bacteria</taxon>
        <taxon>Bacillati</taxon>
        <taxon>Actinomycetota</taxon>
        <taxon>Actinomycetes</taxon>
        <taxon>Kitasatosporales</taxon>
        <taxon>Streptomycetaceae</taxon>
        <taxon>Streptomyces</taxon>
    </lineage>
</organism>
<comment type="subcellular location">
    <subcellularLocation>
        <location evidence="1">Cell membrane</location>
        <topology evidence="1">Single-pass membrane protein</topology>
    </subcellularLocation>
</comment>
<dbReference type="EMBL" id="JAELVF020000001">
    <property type="protein sequence ID" value="MBU7599961.1"/>
    <property type="molecule type" value="Genomic_DNA"/>
</dbReference>
<dbReference type="GO" id="GO:0015031">
    <property type="term" value="P:protein transport"/>
    <property type="evidence" value="ECO:0007669"/>
    <property type="project" value="UniProtKB-KW"/>
</dbReference>
<dbReference type="Pfam" id="PF02699">
    <property type="entry name" value="YajC"/>
    <property type="match status" value="1"/>
</dbReference>
<proteinExistence type="inferred from homology"/>
<keyword evidence="9" id="KW-0472">Membrane</keyword>
<dbReference type="AlphaFoldDB" id="A0A949N9U7"/>
<gene>
    <name evidence="11" type="primary">yajC</name>
    <name evidence="11" type="ORF">JGS22_020595</name>
</gene>
<sequence length="162" mass="17428">MDIVVLFPLLLLIGAMFMMTRSAKKKQQQAMEMRDQVQPGTGVRTIGGLYARVKEIGDDTVLLELAPGVHAHFAKNAIGAVLEDDEYNEIINPRAAELDSDGTVVPDDASSLTGTADEETSTTADEKPSLKKDAAPAEDEERSQEPESGDAKDKKDGEDGPK</sequence>
<keyword evidence="5" id="KW-0812">Transmembrane</keyword>
<keyword evidence="7" id="KW-1133">Transmembrane helix</keyword>
<evidence type="ECO:0000256" key="4">
    <source>
        <dbReference type="ARBA" id="ARBA00022475"/>
    </source>
</evidence>
<evidence type="ECO:0000256" key="7">
    <source>
        <dbReference type="ARBA" id="ARBA00022989"/>
    </source>
</evidence>
<dbReference type="PANTHER" id="PTHR33909">
    <property type="entry name" value="SEC TRANSLOCON ACCESSORY COMPLEX SUBUNIT YAJC"/>
    <property type="match status" value="1"/>
</dbReference>
<feature type="compositionally biased region" description="Basic and acidic residues" evidence="10">
    <location>
        <begin position="124"/>
        <end position="135"/>
    </location>
</feature>
<evidence type="ECO:0000256" key="3">
    <source>
        <dbReference type="ARBA" id="ARBA00022448"/>
    </source>
</evidence>
<reference evidence="11" key="1">
    <citation type="submission" date="2021-06" db="EMBL/GenBank/DDBJ databases">
        <title>Sequencing of actinobacteria type strains.</title>
        <authorList>
            <person name="Nguyen G.-S."/>
            <person name="Wentzel A."/>
        </authorList>
    </citation>
    <scope>NUCLEOTIDE SEQUENCE</scope>
    <source>
        <strain evidence="11">P38-E01</strain>
    </source>
</reference>
<keyword evidence="12" id="KW-1185">Reference proteome</keyword>
<protein>
    <submittedName>
        <fullName evidence="11">Preprotein translocase subunit YajC</fullName>
    </submittedName>
</protein>
<feature type="region of interest" description="Disordered" evidence="10">
    <location>
        <begin position="94"/>
        <end position="162"/>
    </location>
</feature>
<dbReference type="SMART" id="SM01323">
    <property type="entry name" value="YajC"/>
    <property type="match status" value="1"/>
</dbReference>
<evidence type="ECO:0000313" key="12">
    <source>
        <dbReference type="Proteomes" id="UP000694501"/>
    </source>
</evidence>
<evidence type="ECO:0000256" key="1">
    <source>
        <dbReference type="ARBA" id="ARBA00004162"/>
    </source>
</evidence>
<comment type="similarity">
    <text evidence="2">Belongs to the YajC family.</text>
</comment>
<keyword evidence="4" id="KW-1003">Cell membrane</keyword>
<keyword evidence="8" id="KW-0811">Translocation</keyword>
<accession>A0A949N9U7</accession>
<feature type="compositionally biased region" description="Basic and acidic residues" evidence="10">
    <location>
        <begin position="143"/>
        <end position="162"/>
    </location>
</feature>
<evidence type="ECO:0000313" key="11">
    <source>
        <dbReference type="EMBL" id="MBU7599961.1"/>
    </source>
</evidence>
<evidence type="ECO:0000256" key="8">
    <source>
        <dbReference type="ARBA" id="ARBA00023010"/>
    </source>
</evidence>
<dbReference type="NCBIfam" id="TIGR00739">
    <property type="entry name" value="yajC"/>
    <property type="match status" value="1"/>
</dbReference>
<dbReference type="Proteomes" id="UP000694501">
    <property type="component" value="Unassembled WGS sequence"/>
</dbReference>
<evidence type="ECO:0000256" key="5">
    <source>
        <dbReference type="ARBA" id="ARBA00022692"/>
    </source>
</evidence>
<dbReference type="RefSeq" id="WP_211040190.1">
    <property type="nucleotide sequence ID" value="NZ_JAELVF020000001.1"/>
</dbReference>
<evidence type="ECO:0000256" key="2">
    <source>
        <dbReference type="ARBA" id="ARBA00006742"/>
    </source>
</evidence>
<dbReference type="GO" id="GO:0005886">
    <property type="term" value="C:plasma membrane"/>
    <property type="evidence" value="ECO:0007669"/>
    <property type="project" value="UniProtKB-SubCell"/>
</dbReference>
<evidence type="ECO:0000256" key="6">
    <source>
        <dbReference type="ARBA" id="ARBA00022927"/>
    </source>
</evidence>
<comment type="caution">
    <text evidence="11">The sequence shown here is derived from an EMBL/GenBank/DDBJ whole genome shotgun (WGS) entry which is preliminary data.</text>
</comment>
<keyword evidence="6" id="KW-0653">Protein transport</keyword>
<evidence type="ECO:0000256" key="10">
    <source>
        <dbReference type="SAM" id="MobiDB-lite"/>
    </source>
</evidence>
<evidence type="ECO:0000256" key="9">
    <source>
        <dbReference type="ARBA" id="ARBA00023136"/>
    </source>
</evidence>
<keyword evidence="3" id="KW-0813">Transport</keyword>